<dbReference type="KEGG" id="ctes:O987_14245"/>
<sequence>MAIAANFRKYAEAMAQQLVLPFDRPVWNTSCPKTRLGREICSSITKAMKVGCLVEYPAVPAIRQWWKDAQTHARAFIKFPKEGQLKLSLMKVSHEVIGGRLSSNHAGIRALYLPLFTYSS</sequence>
<accession>A0A076PTC0</accession>
<evidence type="ECO:0000313" key="2">
    <source>
        <dbReference type="Proteomes" id="UP000028782"/>
    </source>
</evidence>
<dbReference type="RefSeq" id="WP_043372955.1">
    <property type="nucleotide sequence ID" value="NZ_CP006704.1"/>
</dbReference>
<protein>
    <submittedName>
        <fullName evidence="1">Uncharacterized protein</fullName>
    </submittedName>
</protein>
<proteinExistence type="predicted"/>
<gene>
    <name evidence="1" type="ORF">O987_14245</name>
</gene>
<evidence type="ECO:0000313" key="1">
    <source>
        <dbReference type="EMBL" id="AIJ46965.1"/>
    </source>
</evidence>
<dbReference type="HOGENOM" id="CLU_2045692_0_0_4"/>
<reference evidence="1 2" key="1">
    <citation type="journal article" date="2014" name="Genome Announc.">
        <title>Complete Genome Sequence of Polychlorinated Biphenyl Degrader Comamonas testosteroni TK102 (NBRC 109938).</title>
        <authorList>
            <person name="Fukuda K."/>
            <person name="Hosoyama A."/>
            <person name="Tsuchikane K."/>
            <person name="Ohji S."/>
            <person name="Yamazoe A."/>
            <person name="Fujita N."/>
            <person name="Shintani M."/>
            <person name="Kimbara K."/>
        </authorList>
    </citation>
    <scope>NUCLEOTIDE SEQUENCE [LARGE SCALE GENOMIC DNA]</scope>
    <source>
        <strain evidence="1">TK102</strain>
    </source>
</reference>
<name>A0A076PTC0_COMTE</name>
<dbReference type="AlphaFoldDB" id="A0A076PTC0"/>
<dbReference type="Proteomes" id="UP000028782">
    <property type="component" value="Chromosome"/>
</dbReference>
<dbReference type="EMBL" id="CP006704">
    <property type="protein sequence ID" value="AIJ46965.1"/>
    <property type="molecule type" value="Genomic_DNA"/>
</dbReference>
<organism evidence="1 2">
    <name type="scientific">Comamonas testosteroni TK102</name>
    <dbReference type="NCBI Taxonomy" id="1392005"/>
    <lineage>
        <taxon>Bacteria</taxon>
        <taxon>Pseudomonadati</taxon>
        <taxon>Pseudomonadota</taxon>
        <taxon>Betaproteobacteria</taxon>
        <taxon>Burkholderiales</taxon>
        <taxon>Comamonadaceae</taxon>
        <taxon>Comamonas</taxon>
    </lineage>
</organism>